<dbReference type="SMART" id="SM01163">
    <property type="entry name" value="DUF1785"/>
    <property type="match status" value="1"/>
</dbReference>
<gene>
    <name evidence="2" type="primary">AGOB2</name>
</gene>
<dbReference type="SUPFAM" id="SSF53098">
    <property type="entry name" value="Ribonuclease H-like"/>
    <property type="match status" value="1"/>
</dbReference>
<organism evidence="2">
    <name type="scientific">Brachionus calyciflorus</name>
    <dbReference type="NCBI Taxonomy" id="104777"/>
    <lineage>
        <taxon>Eukaryota</taxon>
        <taxon>Metazoa</taxon>
        <taxon>Spiralia</taxon>
        <taxon>Gnathifera</taxon>
        <taxon>Rotifera</taxon>
        <taxon>Eurotatoria</taxon>
        <taxon>Monogononta</taxon>
        <taxon>Pseudotrocha</taxon>
        <taxon>Ploima</taxon>
        <taxon>Brachionidae</taxon>
        <taxon>Brachionus</taxon>
    </lineage>
</organism>
<dbReference type="Pfam" id="PF16487">
    <property type="entry name" value="ArgoMid"/>
    <property type="match status" value="1"/>
</dbReference>
<evidence type="ECO:0000313" key="2">
    <source>
        <dbReference type="EMBL" id="AGH55731.1"/>
    </source>
</evidence>
<dbReference type="InterPro" id="IPR014811">
    <property type="entry name" value="ArgoL1"/>
</dbReference>
<dbReference type="InterPro" id="IPR036085">
    <property type="entry name" value="PAZ_dom_sf"/>
</dbReference>
<sequence>MQFPPKPAQRGSEGRPIKLRTNHYRIKPKQAFVVYQYDVELKRKSQKEPADSDKLIKNKVLMRDMFRALESKLPPAYKNKMVYNFSKNLYSLVKLPFEESAKYELIVDRSPFIVTLKRINQVTVDFARYTELEIQVLDLIFTHNLNYSCVALNRSFFKEGANNFKLGFGLELWKGAYTSVRPSEVGLTWNLDTANAAFMLCKDLLELALNFYECDVNQLKTRISTDKKGSEIGYNYLKKHYNIDLKYPNLPCVDLGRQSYLPIELCSTELKNKKLDEKETQDMIKLAAVPAPDRMNYIDNWMKESKINQDPVLKQYNIDVELKMVELDGRVLEAPDVQYKGRKAEIKFIAEKGAWDHRNNKFFDAKRISKWLVVNFAFKVRDDALDNFIDALFRVGNIHGIIFENPLDVINETRRLDDATTKKVFENILTKYKGLELVVVIFGGTTNAYKIVKTCGDLMFGVPTQGVEDRNVNRLNEQTVSNILLKINSRVGGTNFILSRENRLFGKYIQQLYNGPLMVFGADVTHPSPGEDTDSIAAVVGSLDKECSYYGKISKFAYEMIHDLDKMMLDLLQSYFNQSKAYPKKIVFYRDGVSEGQFPLVLRHEINKMREACQKINPGYKPAITFVVVQKRHHTRLFPVRREDANGRAMNVPPGTVVDKDIVTRNMFDFFLCSHVGIQGTSRPCHYYVLHDDNEFSMNQLQILSHYLCHLYARCPRSVSYPAPAYYAHLAAFRGRDYIRSQKPLK</sequence>
<dbReference type="Pfam" id="PF02170">
    <property type="entry name" value="PAZ"/>
    <property type="match status" value="1"/>
</dbReference>
<dbReference type="EMBL" id="JX156077">
    <property type="protein sequence ID" value="AGH55731.1"/>
    <property type="molecule type" value="Genomic_DNA"/>
</dbReference>
<dbReference type="Pfam" id="PF08699">
    <property type="entry name" value="ArgoL1"/>
    <property type="match status" value="1"/>
</dbReference>
<evidence type="ECO:0000259" key="1">
    <source>
        <dbReference type="PROSITE" id="PS50822"/>
    </source>
</evidence>
<dbReference type="PROSITE" id="PS50822">
    <property type="entry name" value="PIWI"/>
    <property type="match status" value="1"/>
</dbReference>
<dbReference type="Pfam" id="PF16486">
    <property type="entry name" value="ArgoN"/>
    <property type="match status" value="1"/>
</dbReference>
<dbReference type="Gene3D" id="2.170.260.10">
    <property type="entry name" value="paz domain"/>
    <property type="match status" value="1"/>
</dbReference>
<dbReference type="Pfam" id="PF02171">
    <property type="entry name" value="Piwi"/>
    <property type="match status" value="1"/>
</dbReference>
<dbReference type="InterPro" id="IPR045246">
    <property type="entry name" value="Piwi_ago-like"/>
</dbReference>
<dbReference type="PANTHER" id="PTHR22891">
    <property type="entry name" value="EUKARYOTIC TRANSLATION INITIATION FACTOR 2C"/>
    <property type="match status" value="1"/>
</dbReference>
<dbReference type="SMART" id="SM00950">
    <property type="entry name" value="Piwi"/>
    <property type="match status" value="1"/>
</dbReference>
<dbReference type="AlphaFoldDB" id="M4SIQ2"/>
<dbReference type="InterPro" id="IPR036397">
    <property type="entry name" value="RNaseH_sf"/>
</dbReference>
<dbReference type="Gene3D" id="3.30.420.10">
    <property type="entry name" value="Ribonuclease H-like superfamily/Ribonuclease H"/>
    <property type="match status" value="1"/>
</dbReference>
<dbReference type="InterPro" id="IPR032474">
    <property type="entry name" value="Argonaute_N"/>
</dbReference>
<name>M4SIQ2_9BILA</name>
<accession>M4SIQ2</accession>
<dbReference type="InterPro" id="IPR032473">
    <property type="entry name" value="Argonaute_Mid_dom"/>
</dbReference>
<protein>
    <submittedName>
        <fullName evidence="2">Argonaute B2</fullName>
    </submittedName>
</protein>
<dbReference type="GO" id="GO:0003723">
    <property type="term" value="F:RNA binding"/>
    <property type="evidence" value="ECO:0007669"/>
    <property type="project" value="InterPro"/>
</dbReference>
<dbReference type="SUPFAM" id="SSF101690">
    <property type="entry name" value="PAZ domain"/>
    <property type="match status" value="1"/>
</dbReference>
<dbReference type="InterPro" id="IPR003100">
    <property type="entry name" value="PAZ_dom"/>
</dbReference>
<dbReference type="InterPro" id="IPR032472">
    <property type="entry name" value="ArgoL2"/>
</dbReference>
<dbReference type="CDD" id="cd04657">
    <property type="entry name" value="Piwi_ago-like"/>
    <property type="match status" value="1"/>
</dbReference>
<reference evidence="2" key="1">
    <citation type="journal article" date="2013" name="J. Hered.">
        <title>Inventory and phylogenetic analysis of meiotic genes in monogonont rotifers.</title>
        <authorList>
            <person name="Hanson S.J."/>
            <person name="Schurko A.M."/>
            <person name="Hecox-Lea B."/>
            <person name="Mark Welch D.B."/>
            <person name="Stelzer C.P."/>
            <person name="Logsdon J.M.Jr."/>
        </authorList>
    </citation>
    <scope>NUCLEOTIDE SEQUENCE</scope>
</reference>
<dbReference type="InterPro" id="IPR012337">
    <property type="entry name" value="RNaseH-like_sf"/>
</dbReference>
<dbReference type="Pfam" id="PF16488">
    <property type="entry name" value="ArgoL2"/>
    <property type="match status" value="1"/>
</dbReference>
<dbReference type="CDD" id="cd02846">
    <property type="entry name" value="PAZ_argonaute_like"/>
    <property type="match status" value="1"/>
</dbReference>
<proteinExistence type="predicted"/>
<dbReference type="InterPro" id="IPR003165">
    <property type="entry name" value="Piwi"/>
</dbReference>
<dbReference type="Gene3D" id="3.40.50.2300">
    <property type="match status" value="1"/>
</dbReference>
<feature type="domain" description="Piwi" evidence="1">
    <location>
        <begin position="437"/>
        <end position="740"/>
    </location>
</feature>